<proteinExistence type="predicted"/>
<evidence type="ECO:0000313" key="3">
    <source>
        <dbReference type="Proteomes" id="UP000461730"/>
    </source>
</evidence>
<dbReference type="RefSeq" id="WP_157309999.1">
    <property type="nucleotide sequence ID" value="NZ_WRXN01000031.1"/>
</dbReference>
<dbReference type="EMBL" id="WRXN01000031">
    <property type="protein sequence ID" value="MVT12584.1"/>
    <property type="molecule type" value="Genomic_DNA"/>
</dbReference>
<organism evidence="2 3">
    <name type="scientific">Chitinophaga tropicalis</name>
    <dbReference type="NCBI Taxonomy" id="2683588"/>
    <lineage>
        <taxon>Bacteria</taxon>
        <taxon>Pseudomonadati</taxon>
        <taxon>Bacteroidota</taxon>
        <taxon>Chitinophagia</taxon>
        <taxon>Chitinophagales</taxon>
        <taxon>Chitinophagaceae</taxon>
        <taxon>Chitinophaga</taxon>
    </lineage>
</organism>
<protein>
    <submittedName>
        <fullName evidence="2">DUF1266 domain-containing protein</fullName>
    </submittedName>
</protein>
<name>A0A7K1UDX2_9BACT</name>
<accession>A0A7K1UDX2</accession>
<gene>
    <name evidence="2" type="ORF">GO493_30325</name>
</gene>
<reference evidence="2 3" key="1">
    <citation type="submission" date="2019-12" db="EMBL/GenBank/DDBJ databases">
        <title>Chitinophaga sp. strain ysch24 (GDMCC 1.1355), whole genome shotgun sequence.</title>
        <authorList>
            <person name="Zhang X."/>
        </authorList>
    </citation>
    <scope>NUCLEOTIDE SEQUENCE [LARGE SCALE GENOMIC DNA]</scope>
    <source>
        <strain evidence="3">ysch24</strain>
    </source>
</reference>
<evidence type="ECO:0000259" key="1">
    <source>
        <dbReference type="Pfam" id="PF06889"/>
    </source>
</evidence>
<comment type="caution">
    <text evidence="2">The sequence shown here is derived from an EMBL/GenBank/DDBJ whole genome shotgun (WGS) entry which is preliminary data.</text>
</comment>
<sequence length="235" mass="27172">MFGLFKSKPIYDKFYEEHKLSGSSERLLSIGALLAEANQARDSVTLKSRWPAKDLAGLLGQSWQIFNKQDTVSLLEELLLLPSTGKNYPLIKHVIVERNASGMPDVVKELLLDGELYDHIDNYCGKIFTEKKMPVNEKTFDAIHDLAAWDIERAGLIARYAYNSGWLSQAEALNYLERLYAIVLNKYSGWQTYYLAFLKGRALFYDRDTNDSLEYIFTLKDLFSKEEYFCNRYIL</sequence>
<dbReference type="InterPro" id="IPR009677">
    <property type="entry name" value="DUF1266"/>
</dbReference>
<keyword evidence="3" id="KW-1185">Reference proteome</keyword>
<dbReference type="AlphaFoldDB" id="A0A7K1UDX2"/>
<feature type="domain" description="DUF1266" evidence="1">
    <location>
        <begin position="59"/>
        <end position="225"/>
    </location>
</feature>
<evidence type="ECO:0000313" key="2">
    <source>
        <dbReference type="EMBL" id="MVT12584.1"/>
    </source>
</evidence>
<dbReference type="Proteomes" id="UP000461730">
    <property type="component" value="Unassembled WGS sequence"/>
</dbReference>
<dbReference type="Pfam" id="PF06889">
    <property type="entry name" value="DUF1266"/>
    <property type="match status" value="1"/>
</dbReference>